<comment type="caution">
    <text evidence="5">The sequence shown here is derived from an EMBL/GenBank/DDBJ whole genome shotgun (WGS) entry which is preliminary data.</text>
</comment>
<feature type="transmembrane region" description="Helical" evidence="3">
    <location>
        <begin position="172"/>
        <end position="195"/>
    </location>
</feature>
<dbReference type="EMBL" id="JAACJK010000115">
    <property type="protein sequence ID" value="KAF5331224.1"/>
    <property type="molecule type" value="Genomic_DNA"/>
</dbReference>
<proteinExistence type="inferred from homology"/>
<feature type="transmembrane region" description="Helical" evidence="3">
    <location>
        <begin position="24"/>
        <end position="44"/>
    </location>
</feature>
<feature type="transmembrane region" description="Helical" evidence="3">
    <location>
        <begin position="216"/>
        <end position="246"/>
    </location>
</feature>
<dbReference type="SUPFAM" id="SSF53474">
    <property type="entry name" value="alpha/beta-Hydrolases"/>
    <property type="match status" value="1"/>
</dbReference>
<evidence type="ECO:0000256" key="1">
    <source>
        <dbReference type="ARBA" id="ARBA00010088"/>
    </source>
</evidence>
<dbReference type="PANTHER" id="PTHR43798:SF33">
    <property type="entry name" value="HYDROLASE, PUTATIVE (AFU_ORTHOLOGUE AFUA_2G14860)-RELATED"/>
    <property type="match status" value="1"/>
</dbReference>
<protein>
    <recommendedName>
        <fullName evidence="4">AB hydrolase-1 domain-containing protein</fullName>
    </recommendedName>
</protein>
<feature type="transmembrane region" description="Helical" evidence="3">
    <location>
        <begin position="136"/>
        <end position="160"/>
    </location>
</feature>
<dbReference type="GO" id="GO:0016020">
    <property type="term" value="C:membrane"/>
    <property type="evidence" value="ECO:0007669"/>
    <property type="project" value="TreeGrafter"/>
</dbReference>
<dbReference type="AlphaFoldDB" id="A0A8H5BXW6"/>
<dbReference type="InterPro" id="IPR002410">
    <property type="entry name" value="Peptidase_S33"/>
</dbReference>
<keyword evidence="3" id="KW-1133">Transmembrane helix</keyword>
<feature type="transmembrane region" description="Helical" evidence="3">
    <location>
        <begin position="102"/>
        <end position="124"/>
    </location>
</feature>
<feature type="transmembrane region" description="Helical" evidence="3">
    <location>
        <begin position="56"/>
        <end position="82"/>
    </location>
</feature>
<evidence type="ECO:0000313" key="5">
    <source>
        <dbReference type="EMBL" id="KAF5331224.1"/>
    </source>
</evidence>
<reference evidence="5 6" key="1">
    <citation type="journal article" date="2020" name="ISME J.">
        <title>Uncovering the hidden diversity of litter-decomposition mechanisms in mushroom-forming fungi.</title>
        <authorList>
            <person name="Floudas D."/>
            <person name="Bentzer J."/>
            <person name="Ahren D."/>
            <person name="Johansson T."/>
            <person name="Persson P."/>
            <person name="Tunlid A."/>
        </authorList>
    </citation>
    <scope>NUCLEOTIDE SEQUENCE [LARGE SCALE GENOMIC DNA]</scope>
    <source>
        <strain evidence="5 6">CBS 175.51</strain>
    </source>
</reference>
<sequence length="587" mass="65825">MSYKPDLPPTLNTVYRLQYVGDTLALVLYGIATAIFFLCLTSLLQSRKDASSRKQLCYVCLIYICGTLFIAGETWSNAVATIDYPLYPGGPFTWQIEHYNHPVIVMGNAAFTMTGWLADGFMLYRCYVVYTLQERWRWFILVGPILLYLASWATGILLLVQSGLPQSSLFSQVNIGLAYFTISAALNIVITGLISTKLITHRMRMQKVMGEESKAFGVYTSLTTILVESSALYAALFFMFIIPFAVDHPAAKLFLPMLAQVQRLFRGHSQHVSKDTGALSTFLAGGMVEGTVPFLINGEEFRTYYQIYGTIADDSLPPLIAIHGGPGYTHDYLGPLADIAKSNPLQPVIFYDQLGNGKSSRLTSKPPDFFSVRLYVDEIANLVEKLNLTSYHILGHSWGGPLAAEFEVQLQPRGLKSLIIANSLASMALVGRSFSERIDTLDNPEEVRSGMAKKKTDPKAYRAAMMALYGRYAIRYVKEDPVPKELRVLDTVLGDEETGEGGDPTVSDNMGPKTRNWTIIDQLPSIRVPLLLLTGKEDMLQGYASEPYFWGVKKARWIEFQNSSHVPFWEEREKFMMTVNEWLQRLD</sequence>
<dbReference type="Pfam" id="PF00561">
    <property type="entry name" value="Abhydrolase_1"/>
    <property type="match status" value="1"/>
</dbReference>
<keyword evidence="2" id="KW-0378">Hydrolase</keyword>
<dbReference type="GO" id="GO:0006508">
    <property type="term" value="P:proteolysis"/>
    <property type="evidence" value="ECO:0007669"/>
    <property type="project" value="InterPro"/>
</dbReference>
<keyword evidence="3" id="KW-0472">Membrane</keyword>
<feature type="domain" description="AB hydrolase-1" evidence="4">
    <location>
        <begin position="317"/>
        <end position="425"/>
    </location>
</feature>
<dbReference type="InterPro" id="IPR000073">
    <property type="entry name" value="AB_hydrolase_1"/>
</dbReference>
<dbReference type="Proteomes" id="UP000541558">
    <property type="component" value="Unassembled WGS sequence"/>
</dbReference>
<evidence type="ECO:0000259" key="4">
    <source>
        <dbReference type="Pfam" id="PF00561"/>
    </source>
</evidence>
<keyword evidence="3" id="KW-0812">Transmembrane</keyword>
<dbReference type="OrthoDB" id="190201at2759"/>
<dbReference type="GO" id="GO:0008233">
    <property type="term" value="F:peptidase activity"/>
    <property type="evidence" value="ECO:0007669"/>
    <property type="project" value="InterPro"/>
</dbReference>
<keyword evidence="6" id="KW-1185">Reference proteome</keyword>
<dbReference type="PANTHER" id="PTHR43798">
    <property type="entry name" value="MONOACYLGLYCEROL LIPASE"/>
    <property type="match status" value="1"/>
</dbReference>
<dbReference type="Gene3D" id="3.40.50.1820">
    <property type="entry name" value="alpha/beta hydrolase"/>
    <property type="match status" value="1"/>
</dbReference>
<evidence type="ECO:0000256" key="3">
    <source>
        <dbReference type="SAM" id="Phobius"/>
    </source>
</evidence>
<evidence type="ECO:0000313" key="6">
    <source>
        <dbReference type="Proteomes" id="UP000541558"/>
    </source>
</evidence>
<dbReference type="PRINTS" id="PR00793">
    <property type="entry name" value="PROAMNOPTASE"/>
</dbReference>
<gene>
    <name evidence="5" type="ORF">D9611_013154</name>
</gene>
<accession>A0A8H5BXW6</accession>
<dbReference type="InterPro" id="IPR029058">
    <property type="entry name" value="AB_hydrolase_fold"/>
</dbReference>
<comment type="similarity">
    <text evidence="1">Belongs to the peptidase S33 family.</text>
</comment>
<dbReference type="InterPro" id="IPR050266">
    <property type="entry name" value="AB_hydrolase_sf"/>
</dbReference>
<evidence type="ECO:0000256" key="2">
    <source>
        <dbReference type="ARBA" id="ARBA00022801"/>
    </source>
</evidence>
<organism evidence="5 6">
    <name type="scientific">Ephemerocybe angulata</name>
    <dbReference type="NCBI Taxonomy" id="980116"/>
    <lineage>
        <taxon>Eukaryota</taxon>
        <taxon>Fungi</taxon>
        <taxon>Dikarya</taxon>
        <taxon>Basidiomycota</taxon>
        <taxon>Agaricomycotina</taxon>
        <taxon>Agaricomycetes</taxon>
        <taxon>Agaricomycetidae</taxon>
        <taxon>Agaricales</taxon>
        <taxon>Agaricineae</taxon>
        <taxon>Psathyrellaceae</taxon>
        <taxon>Ephemerocybe</taxon>
    </lineage>
</organism>
<name>A0A8H5BXW6_9AGAR</name>